<evidence type="ECO:0000313" key="3">
    <source>
        <dbReference type="EMBL" id="KAG8052609.1"/>
    </source>
</evidence>
<feature type="compositionally biased region" description="Polar residues" evidence="2">
    <location>
        <begin position="20"/>
        <end position="31"/>
    </location>
</feature>
<feature type="coiled-coil region" evidence="1">
    <location>
        <begin position="277"/>
        <end position="304"/>
    </location>
</feature>
<reference evidence="3" key="1">
    <citation type="journal article" date="2021" name="bioRxiv">
        <title>Whole Genome Assembly and Annotation of Northern Wild Rice, Zizania palustris L., Supports a Whole Genome Duplication in the Zizania Genus.</title>
        <authorList>
            <person name="Haas M."/>
            <person name="Kono T."/>
            <person name="Macchietto M."/>
            <person name="Millas R."/>
            <person name="McGilp L."/>
            <person name="Shao M."/>
            <person name="Duquette J."/>
            <person name="Hirsch C.N."/>
            <person name="Kimball J."/>
        </authorList>
    </citation>
    <scope>NUCLEOTIDE SEQUENCE</scope>
    <source>
        <tissue evidence="3">Fresh leaf tissue</tissue>
    </source>
</reference>
<evidence type="ECO:0000256" key="2">
    <source>
        <dbReference type="SAM" id="MobiDB-lite"/>
    </source>
</evidence>
<reference evidence="3" key="2">
    <citation type="submission" date="2021-02" db="EMBL/GenBank/DDBJ databases">
        <authorList>
            <person name="Kimball J.A."/>
            <person name="Haas M.W."/>
            <person name="Macchietto M."/>
            <person name="Kono T."/>
            <person name="Duquette J."/>
            <person name="Shao M."/>
        </authorList>
    </citation>
    <scope>NUCLEOTIDE SEQUENCE</scope>
    <source>
        <tissue evidence="3">Fresh leaf tissue</tissue>
    </source>
</reference>
<dbReference type="Proteomes" id="UP000729402">
    <property type="component" value="Unassembled WGS sequence"/>
</dbReference>
<proteinExistence type="predicted"/>
<name>A0A8J5VRX0_ZIZPA</name>
<feature type="compositionally biased region" description="Low complexity" evidence="2">
    <location>
        <begin position="331"/>
        <end position="349"/>
    </location>
</feature>
<protein>
    <submittedName>
        <fullName evidence="3">Uncharacterized protein</fullName>
    </submittedName>
</protein>
<feature type="region of interest" description="Disordered" evidence="2">
    <location>
        <begin position="82"/>
        <end position="115"/>
    </location>
</feature>
<organism evidence="3 4">
    <name type="scientific">Zizania palustris</name>
    <name type="common">Northern wild rice</name>
    <dbReference type="NCBI Taxonomy" id="103762"/>
    <lineage>
        <taxon>Eukaryota</taxon>
        <taxon>Viridiplantae</taxon>
        <taxon>Streptophyta</taxon>
        <taxon>Embryophyta</taxon>
        <taxon>Tracheophyta</taxon>
        <taxon>Spermatophyta</taxon>
        <taxon>Magnoliopsida</taxon>
        <taxon>Liliopsida</taxon>
        <taxon>Poales</taxon>
        <taxon>Poaceae</taxon>
        <taxon>BOP clade</taxon>
        <taxon>Oryzoideae</taxon>
        <taxon>Oryzeae</taxon>
        <taxon>Zizaniinae</taxon>
        <taxon>Zizania</taxon>
    </lineage>
</organism>
<keyword evidence="1" id="KW-0175">Coiled coil</keyword>
<evidence type="ECO:0000256" key="1">
    <source>
        <dbReference type="SAM" id="Coils"/>
    </source>
</evidence>
<accession>A0A8J5VRX0</accession>
<feature type="compositionally biased region" description="Basic and acidic residues" evidence="2">
    <location>
        <begin position="50"/>
        <end position="65"/>
    </location>
</feature>
<evidence type="ECO:0000313" key="4">
    <source>
        <dbReference type="Proteomes" id="UP000729402"/>
    </source>
</evidence>
<feature type="region of interest" description="Disordered" evidence="2">
    <location>
        <begin position="313"/>
        <end position="365"/>
    </location>
</feature>
<dbReference type="AlphaFoldDB" id="A0A8J5VRX0"/>
<gene>
    <name evidence="3" type="ORF">GUJ93_ZPchr0001g31624</name>
</gene>
<comment type="caution">
    <text evidence="3">The sequence shown here is derived from an EMBL/GenBank/DDBJ whole genome shotgun (WGS) entry which is preliminary data.</text>
</comment>
<keyword evidence="4" id="KW-1185">Reference proteome</keyword>
<sequence length="365" mass="41072">MADSIYSSDELDTSKGGDANQLSTTGDQGSSGELDARGSRMPGEVGYDLRNARGDRVRHGRTDGRDRRHLNLIHDFIANEPRRNATADENPNTSAILARRRPRSDDPKPLRRASQDGIRVDLTMPVYQVHSFCRHFEGFVRELRMMVTFLGFLFEPEFHGVYMEEFAGPYDVSLTIHGSDEHLPFFTAALGGPTFDVACQHVALQALMELRMIYDNRLQNSSFRLVPKRTPGAHRSIYIGVHSDRDLVMARQTHLLQAMDDLDTEVVLDTKEHHEVVEFLRQETKSLIQQNGKLQRKIMQLQKDIAEMVPLVPRRKKPIREPAPLPKRISPHPSTAGPSSSSGPASRPALVSDPIIENFLEPTVP</sequence>
<feature type="region of interest" description="Disordered" evidence="2">
    <location>
        <begin position="1"/>
        <end position="65"/>
    </location>
</feature>
<dbReference type="EMBL" id="JAAALK010000288">
    <property type="protein sequence ID" value="KAG8052609.1"/>
    <property type="molecule type" value="Genomic_DNA"/>
</dbReference>